<dbReference type="Pfam" id="PF01551">
    <property type="entry name" value="Peptidase_M23"/>
    <property type="match status" value="1"/>
</dbReference>
<dbReference type="AlphaFoldDB" id="A0A2V2YN40"/>
<feature type="domain" description="LysM" evidence="2">
    <location>
        <begin position="29"/>
        <end position="72"/>
    </location>
</feature>
<dbReference type="GO" id="GO:0004222">
    <property type="term" value="F:metalloendopeptidase activity"/>
    <property type="evidence" value="ECO:0007669"/>
    <property type="project" value="TreeGrafter"/>
</dbReference>
<name>A0A2V2YN40_9BACL</name>
<accession>A0A2V2YN40</accession>
<keyword evidence="3" id="KW-0378">Hydrolase</keyword>
<protein>
    <submittedName>
        <fullName evidence="3">Murein DD-endopeptidase MepM/ murein hydrolase activator NlpD</fullName>
    </submittedName>
</protein>
<dbReference type="EMBL" id="QGTQ01000025">
    <property type="protein sequence ID" value="PWV95715.1"/>
    <property type="molecule type" value="Genomic_DNA"/>
</dbReference>
<dbReference type="InterPro" id="IPR036779">
    <property type="entry name" value="LysM_dom_sf"/>
</dbReference>
<dbReference type="PROSITE" id="PS51782">
    <property type="entry name" value="LYSM"/>
    <property type="match status" value="2"/>
</dbReference>
<evidence type="ECO:0000313" key="4">
    <source>
        <dbReference type="Proteomes" id="UP000246635"/>
    </source>
</evidence>
<evidence type="ECO:0000313" key="3">
    <source>
        <dbReference type="EMBL" id="PWV95715.1"/>
    </source>
</evidence>
<feature type="chain" id="PRO_5016145364" evidence="1">
    <location>
        <begin position="29"/>
        <end position="280"/>
    </location>
</feature>
<gene>
    <name evidence="3" type="ORF">DFQ01_12561</name>
</gene>
<reference evidence="3 4" key="1">
    <citation type="submission" date="2018-05" db="EMBL/GenBank/DDBJ databases">
        <title>Genomic Encyclopedia of Type Strains, Phase III (KMG-III): the genomes of soil and plant-associated and newly described type strains.</title>
        <authorList>
            <person name="Whitman W."/>
        </authorList>
    </citation>
    <scope>NUCLEOTIDE SEQUENCE [LARGE SCALE GENOMIC DNA]</scope>
    <source>
        <strain evidence="3 4">CECT 5696</strain>
    </source>
</reference>
<dbReference type="Proteomes" id="UP000246635">
    <property type="component" value="Unassembled WGS sequence"/>
</dbReference>
<dbReference type="PANTHER" id="PTHR21666">
    <property type="entry name" value="PEPTIDASE-RELATED"/>
    <property type="match status" value="1"/>
</dbReference>
<dbReference type="CDD" id="cd00118">
    <property type="entry name" value="LysM"/>
    <property type="match status" value="2"/>
</dbReference>
<organism evidence="3 4">
    <name type="scientific">Paenibacillus cellulosilyticus</name>
    <dbReference type="NCBI Taxonomy" id="375489"/>
    <lineage>
        <taxon>Bacteria</taxon>
        <taxon>Bacillati</taxon>
        <taxon>Bacillota</taxon>
        <taxon>Bacilli</taxon>
        <taxon>Bacillales</taxon>
        <taxon>Paenibacillaceae</taxon>
        <taxon>Paenibacillus</taxon>
    </lineage>
</organism>
<keyword evidence="1" id="KW-0732">Signal</keyword>
<comment type="caution">
    <text evidence="3">The sequence shown here is derived from an EMBL/GenBank/DDBJ whole genome shotgun (WGS) entry which is preliminary data.</text>
</comment>
<dbReference type="InterPro" id="IPR016047">
    <property type="entry name" value="M23ase_b-sheet_dom"/>
</dbReference>
<proteinExistence type="predicted"/>
<keyword evidence="4" id="KW-1185">Reference proteome</keyword>
<dbReference type="InterPro" id="IPR050570">
    <property type="entry name" value="Cell_wall_metabolism_enzyme"/>
</dbReference>
<dbReference type="SMART" id="SM00257">
    <property type="entry name" value="LysM"/>
    <property type="match status" value="2"/>
</dbReference>
<dbReference type="InterPro" id="IPR018392">
    <property type="entry name" value="LysM"/>
</dbReference>
<sequence length="280" mass="30175">MRLRTTMSTLLLGAALLGTLSAPASVFAAAYTVQPNDSLWSIATRFNTTIAALKATNGLKSDMLLDGQQLQVPSPSYQTTYSVKAGDTMWIIANRLGVPLSKLLAANTQLANPNNIWPGLTINVPKKPAAHLNGVFPLKKGTYSPFSNTFADTRTYATDGSTVRSHEGVDIMAPEGTPIYSAMSGTVVQAGWLELGGWRLTIRVDDSTEFYYAHMSRYAPGIVKGSVVTAGQLIGYVGSTGYGPEGTSGMFDPHLHFGIYTRSPYTAIDPFLNLKWWELG</sequence>
<dbReference type="Gene3D" id="2.70.70.10">
    <property type="entry name" value="Glucose Permease (Domain IIA)"/>
    <property type="match status" value="1"/>
</dbReference>
<evidence type="ECO:0000259" key="2">
    <source>
        <dbReference type="PROSITE" id="PS51782"/>
    </source>
</evidence>
<dbReference type="PANTHER" id="PTHR21666:SF270">
    <property type="entry name" value="MUREIN HYDROLASE ACTIVATOR ENVC"/>
    <property type="match status" value="1"/>
</dbReference>
<feature type="signal peptide" evidence="1">
    <location>
        <begin position="1"/>
        <end position="28"/>
    </location>
</feature>
<dbReference type="Pfam" id="PF01476">
    <property type="entry name" value="LysM"/>
    <property type="match status" value="2"/>
</dbReference>
<dbReference type="SUPFAM" id="SSF51261">
    <property type="entry name" value="Duplicated hybrid motif"/>
    <property type="match status" value="1"/>
</dbReference>
<dbReference type="InterPro" id="IPR011055">
    <property type="entry name" value="Dup_hybrid_motif"/>
</dbReference>
<dbReference type="OrthoDB" id="9810477at2"/>
<dbReference type="Gene3D" id="3.10.350.10">
    <property type="entry name" value="LysM domain"/>
    <property type="match status" value="2"/>
</dbReference>
<evidence type="ECO:0000256" key="1">
    <source>
        <dbReference type="SAM" id="SignalP"/>
    </source>
</evidence>
<dbReference type="CDD" id="cd12797">
    <property type="entry name" value="M23_peptidase"/>
    <property type="match status" value="1"/>
</dbReference>
<dbReference type="RefSeq" id="WP_110046332.1">
    <property type="nucleotide sequence ID" value="NZ_CP054613.1"/>
</dbReference>
<feature type="domain" description="LysM" evidence="2">
    <location>
        <begin position="79"/>
        <end position="124"/>
    </location>
</feature>